<gene>
    <name evidence="12" type="ORF">ERL59_02235</name>
</gene>
<dbReference type="InterPro" id="IPR011006">
    <property type="entry name" value="CheY-like_superfamily"/>
</dbReference>
<dbReference type="Pfam" id="PF20714">
    <property type="entry name" value="HTH_64"/>
    <property type="match status" value="1"/>
</dbReference>
<keyword evidence="6 9" id="KW-0238">DNA-binding</keyword>
<evidence type="ECO:0000256" key="1">
    <source>
        <dbReference type="ARBA" id="ARBA00004496"/>
    </source>
</evidence>
<dbReference type="InterPro" id="IPR048714">
    <property type="entry name" value="DpiA-like_HTH"/>
</dbReference>
<name>A0A6N9Q0X1_9BACL</name>
<dbReference type="AlphaFoldDB" id="A0A6N9Q0X1"/>
<evidence type="ECO:0000259" key="11">
    <source>
        <dbReference type="PROSITE" id="PS50110"/>
    </source>
</evidence>
<evidence type="ECO:0000313" key="12">
    <source>
        <dbReference type="EMBL" id="NBI27780.1"/>
    </source>
</evidence>
<dbReference type="GO" id="GO:0003677">
    <property type="term" value="F:DNA binding"/>
    <property type="evidence" value="ECO:0007669"/>
    <property type="project" value="UniProtKB-KW"/>
</dbReference>
<feature type="domain" description="Response regulatory" evidence="11">
    <location>
        <begin position="6"/>
        <end position="122"/>
    </location>
</feature>
<evidence type="ECO:0000256" key="10">
    <source>
        <dbReference type="PROSITE-ProRule" id="PRU00169"/>
    </source>
</evidence>
<accession>A0A6N9Q0X1</accession>
<dbReference type="Pfam" id="PF00072">
    <property type="entry name" value="Response_reg"/>
    <property type="match status" value="1"/>
</dbReference>
<evidence type="ECO:0000256" key="9">
    <source>
        <dbReference type="PIRNR" id="PIRNR006171"/>
    </source>
</evidence>
<dbReference type="RefSeq" id="WP_160644069.1">
    <property type="nucleotide sequence ID" value="NZ_SIJB01000006.1"/>
</dbReference>
<dbReference type="EMBL" id="SIJB01000006">
    <property type="protein sequence ID" value="NBI27780.1"/>
    <property type="molecule type" value="Genomic_DNA"/>
</dbReference>
<keyword evidence="3 10" id="KW-0597">Phosphoprotein</keyword>
<dbReference type="PANTHER" id="PTHR45526:SF1">
    <property type="entry name" value="TRANSCRIPTIONAL REGULATORY PROTEIN DCUR-RELATED"/>
    <property type="match status" value="1"/>
</dbReference>
<evidence type="ECO:0000256" key="2">
    <source>
        <dbReference type="ARBA" id="ARBA00022490"/>
    </source>
</evidence>
<dbReference type="SMART" id="SM00448">
    <property type="entry name" value="REC"/>
    <property type="match status" value="1"/>
</dbReference>
<comment type="caution">
    <text evidence="12">The sequence shown here is derived from an EMBL/GenBank/DDBJ whole genome shotgun (WGS) entry which is preliminary data.</text>
</comment>
<dbReference type="InterPro" id="IPR024187">
    <property type="entry name" value="Sig_transdc_resp-reg_cit/mal"/>
</dbReference>
<dbReference type="PROSITE" id="PS50110">
    <property type="entry name" value="RESPONSE_REGULATORY"/>
    <property type="match status" value="1"/>
</dbReference>
<keyword evidence="4 9" id="KW-0902">Two-component regulatory system</keyword>
<dbReference type="PANTHER" id="PTHR45526">
    <property type="entry name" value="TRANSCRIPTIONAL REGULATORY PROTEIN DPIA"/>
    <property type="match status" value="1"/>
</dbReference>
<keyword evidence="2 9" id="KW-0963">Cytoplasm</keyword>
<dbReference type="InterPro" id="IPR001789">
    <property type="entry name" value="Sig_transdc_resp-reg_receiver"/>
</dbReference>
<protein>
    <recommendedName>
        <fullName evidence="9">Transcriptional regulatory protein</fullName>
    </recommendedName>
</protein>
<dbReference type="PIRSF" id="PIRSF006171">
    <property type="entry name" value="RR_citrat_malat"/>
    <property type="match status" value="1"/>
</dbReference>
<evidence type="ECO:0000256" key="6">
    <source>
        <dbReference type="ARBA" id="ARBA00023125"/>
    </source>
</evidence>
<keyword evidence="7 9" id="KW-0010">Activator</keyword>
<dbReference type="GO" id="GO:0005737">
    <property type="term" value="C:cytoplasm"/>
    <property type="evidence" value="ECO:0007669"/>
    <property type="project" value="UniProtKB-SubCell"/>
</dbReference>
<evidence type="ECO:0000256" key="5">
    <source>
        <dbReference type="ARBA" id="ARBA00023015"/>
    </source>
</evidence>
<dbReference type="GO" id="GO:0000156">
    <property type="term" value="F:phosphorelay response regulator activity"/>
    <property type="evidence" value="ECO:0007669"/>
    <property type="project" value="TreeGrafter"/>
</dbReference>
<feature type="modified residue" description="4-aspartylphosphate" evidence="10">
    <location>
        <position position="57"/>
    </location>
</feature>
<dbReference type="SUPFAM" id="SSF52172">
    <property type="entry name" value="CheY-like"/>
    <property type="match status" value="1"/>
</dbReference>
<comment type="subcellular location">
    <subcellularLocation>
        <location evidence="1 9">Cytoplasm</location>
    </subcellularLocation>
</comment>
<dbReference type="GO" id="GO:0003700">
    <property type="term" value="F:DNA-binding transcription factor activity"/>
    <property type="evidence" value="ECO:0007669"/>
    <property type="project" value="InterPro"/>
</dbReference>
<evidence type="ECO:0000256" key="7">
    <source>
        <dbReference type="ARBA" id="ARBA00023159"/>
    </source>
</evidence>
<dbReference type="Proteomes" id="UP000448943">
    <property type="component" value="Unassembled WGS sequence"/>
</dbReference>
<dbReference type="InterPro" id="IPR051271">
    <property type="entry name" value="2C-system_Tx_regulators"/>
</dbReference>
<sequence>MPDQMSVLLIEDDPMVQEVNKQFIQKVEGYYVVDTANNGEEGLKKIKKYKPDLVVLDIFMPKVDGLELLYQIRAQKEEVDIIVITAANDKKTIRTMLQNGAIDYIIKPFKFDRIQQALHHFQAYKSKLSNESISQVQLDQVFFSKENSSSQQIVNNEIELPKGLNKSTLDLIEQYLYKQNSSKSAEEVAEGVGVARVTSRRYLEYLKAANKIELDVQYGGVGRPINRFIMKK</sequence>
<evidence type="ECO:0000256" key="8">
    <source>
        <dbReference type="ARBA" id="ARBA00023163"/>
    </source>
</evidence>
<evidence type="ECO:0000256" key="4">
    <source>
        <dbReference type="ARBA" id="ARBA00023012"/>
    </source>
</evidence>
<organism evidence="12 13">
    <name type="scientific">Chengkuizengella marina</name>
    <dbReference type="NCBI Taxonomy" id="2507566"/>
    <lineage>
        <taxon>Bacteria</taxon>
        <taxon>Bacillati</taxon>
        <taxon>Bacillota</taxon>
        <taxon>Bacilli</taxon>
        <taxon>Bacillales</taxon>
        <taxon>Paenibacillaceae</taxon>
        <taxon>Chengkuizengella</taxon>
    </lineage>
</organism>
<dbReference type="CDD" id="cd19925">
    <property type="entry name" value="REC_citrate_TCS"/>
    <property type="match status" value="1"/>
</dbReference>
<dbReference type="OrthoDB" id="9759232at2"/>
<evidence type="ECO:0000313" key="13">
    <source>
        <dbReference type="Proteomes" id="UP000448943"/>
    </source>
</evidence>
<dbReference type="Gene3D" id="3.40.50.2300">
    <property type="match status" value="1"/>
</dbReference>
<reference evidence="12 13" key="1">
    <citation type="submission" date="2019-01" db="EMBL/GenBank/DDBJ databases">
        <title>Chengkuizengella sp. nov., isolated from deep-sea sediment of East Pacific Ocean.</title>
        <authorList>
            <person name="Yang J."/>
            <person name="Lai Q."/>
            <person name="Shao Z."/>
        </authorList>
    </citation>
    <scope>NUCLEOTIDE SEQUENCE [LARGE SCALE GENOMIC DNA]</scope>
    <source>
        <strain evidence="12 13">YPA3-1-1</strain>
    </source>
</reference>
<evidence type="ECO:0000256" key="3">
    <source>
        <dbReference type="ARBA" id="ARBA00022553"/>
    </source>
</evidence>
<proteinExistence type="predicted"/>
<keyword evidence="13" id="KW-1185">Reference proteome</keyword>
<keyword evidence="8 9" id="KW-0804">Transcription</keyword>
<keyword evidence="5 9" id="KW-0805">Transcription regulation</keyword>